<keyword evidence="5" id="KW-0843">Virulence</keyword>
<gene>
    <name evidence="8" type="ORF">C6Y56_23135</name>
</gene>
<keyword evidence="6" id="KW-0808">Transferase</keyword>
<evidence type="ECO:0000256" key="1">
    <source>
        <dbReference type="ARBA" id="ARBA00000900"/>
    </source>
</evidence>
<comment type="catalytic activity">
    <reaction evidence="1">
        <text>S-ubiquitinyl-[E2 ubiquitin-conjugating enzyme]-L-cysteine + [acceptor protein]-L-lysine = [E2 ubiquitin-conjugating enzyme]-L-cysteine + N(6)-ubiquitinyl-[acceptor protein]-L-lysine.</text>
        <dbReference type="EC" id="2.3.2.27"/>
    </reaction>
</comment>
<dbReference type="GO" id="GO:0005576">
    <property type="term" value="C:extracellular region"/>
    <property type="evidence" value="ECO:0007669"/>
    <property type="project" value="UniProtKB-UniRule"/>
</dbReference>
<dbReference type="Pfam" id="PF14496">
    <property type="entry name" value="NEL"/>
    <property type="match status" value="1"/>
</dbReference>
<dbReference type="InterPro" id="IPR050216">
    <property type="entry name" value="LRR_domain-containing"/>
</dbReference>
<comment type="PTM">
    <text evidence="6">Ubiquitinated in the presence of host E1 ubiquitin-activating enzyme, E2 ubiquitin-conjugating enzyme and ubiquitin.</text>
</comment>
<dbReference type="InterPro" id="IPR029487">
    <property type="entry name" value="NEL_dom"/>
</dbReference>
<sequence>MTATSTYKGQHYDLIKSRIDPVFSDMQLHRARALAKTSPNRESWMIATPAARLERLSDDNRRAWGAQNRIDRLLGRLQDIYAFAEPLLKAKLLEQFNIDVDVRNTYVRLYAAATTPWYAIDIAKGSKARTVSMLDAALQNFARDETYQHYSTFIIKTDAVRDLFDISPIGKTLSVSQFQALCRQLDIGAQYRAHLDTILLNPEPVAETYLRTRVEQSLQAALKAAARMAQIKKDIGPGAYALIRDLLLGRQNLTLDGQAMCVCDLGMMDLTLTGVVIIRPDPAQAQHSQKMIAYVPHDPDHPLKEYASTLAFMDELTRQLRADRTLPSSGIGYRTFFSQFVDHEQRGHFFAGLEQRLTFVKWYAKEPGDARPSWRETPVEKPQLQFSAPPITAPLWTYLYRQRLNKILNDARSIAVSTADADNNARWAWWENFKKIASDIFNAALLVLTPFVPGLGELMLAYTAYQLTSEVVEGVVDLTHAHWADAAQHVVGVVTDVIEFAALGAGHAIGSSFRLKLSPFVENMKPVQSFDGKTRLWNPDLTPYEQPALAPPDTSRPDVLGLHHHAGKTVLPLEGKHYEVKYDRNSGHHRVQHPVRPQAYSPQLRHNGQGAWTHEAETPQDWEGPTLMQRLGHSVAGYTQAEQENLRAISGTPPAALRRIHVENTSPPPLLADTVTRFNTWEEAKSLSQRIRTGQPLDPASYWFERMAPDLPGWPADKALKVFENGDTSGGFRKYGNPQAPDAQTLGISVSDMMAGRLPERLADFLDDADMKSLLGGNYPKAERAQALRNQLADAAQRRLPEIFDYQYRLKDYNGDARIQLLQRQYPPLPSRVAEILLSKATPDEQNVMLEEHRIPLRLKDQARESAFEVMAARAVEGLHEPALLGLDTERLVLNTLKVHTHTFADLRIEVRAGTYDGPLRCSAGAPDAAQQRILIRDEYGRYEVRNGAHIERNNLYEAILLALPSELRNTLGYRPGQGERFRQWLIAKTEPPAERRTLLARPPIRPVVPLETGLLLRGGWLSKGARTVEEKVQNLYPHFNEAQVAAFTRSLQRNGDPHAGIERLERELNSLKQKLEQWRQSFLSSWDADSPDTNLPRSYFDYLHRGGRDIADRLLECFERKSELFGERFTSLESGYALDLSSGYLSRDLQRWWRQLPDGLKPWLDQITTLSVDGSRFSPDATGLLKDFRHLRQFSARNCGLHALPDGVGQMRLLETLRLNNNQIRLTPAVVEQLRNLTRLETLRLDNNPLGLPPDIGRMPRLKVLSLVNTQISDWPVGLFLKARPRGFFLDLRSNPITQMPQVAPGSDKAWLIARTRLHGERLSTSARATFETYRTSVGISAHETYSTAAEDLLQQWPISLDTSLAQDSAGIGAYRGEAWHAVASEPDSDGFLKVLQALTRSADYLAGDKARDQLTDRVWRMIAAMDIDTRLREDLFLMSTDPEGCEDASAQLFNNMGIRVLASEARLFSTSHAELERKLVTLAKGAARLRQVSEIARDDIKARNGDPDEVEVHLAYETGLAKRLDLPWQSEAMKFRPVAGVDDETIAEAYDRIIGQEAGDGLVNQMIEQPFWGQYLRETWPGELLANTRAHQAKGDLLIDLQAAQHDWVEAAHLPPQQQYLRRHALSELARQLSIPDQEVFTEEKISEETYSRWLEAIGDQEKELPRTLTREAMVRAGI</sequence>
<feature type="active site" description="Glycyl thioester intermediate" evidence="6">
    <location>
        <position position="1447"/>
    </location>
</feature>
<dbReference type="Proteomes" id="UP000501669">
    <property type="component" value="Chromosome"/>
</dbReference>
<protein>
    <recommendedName>
        <fullName evidence="2">RING-type E3 ubiquitin transferase</fullName>
        <ecNumber evidence="2">2.3.2.27</ecNumber>
    </recommendedName>
</protein>
<evidence type="ECO:0000256" key="2">
    <source>
        <dbReference type="ARBA" id="ARBA00012483"/>
    </source>
</evidence>
<organism evidence="8 9">
    <name type="scientific">Pseudomonas fluorescens</name>
    <dbReference type="NCBI Taxonomy" id="294"/>
    <lineage>
        <taxon>Bacteria</taxon>
        <taxon>Pseudomonadati</taxon>
        <taxon>Pseudomonadota</taxon>
        <taxon>Gammaproteobacteria</taxon>
        <taxon>Pseudomonadales</taxon>
        <taxon>Pseudomonadaceae</taxon>
        <taxon>Pseudomonas</taxon>
    </lineage>
</organism>
<dbReference type="Gene3D" id="3.80.10.10">
    <property type="entry name" value="Ribonuclease Inhibitor"/>
    <property type="match status" value="1"/>
</dbReference>
<dbReference type="Gene3D" id="1.20.58.360">
    <property type="entry name" value="Shigella T3SS effector IpaH defines"/>
    <property type="match status" value="1"/>
</dbReference>
<evidence type="ECO:0000313" key="9">
    <source>
        <dbReference type="Proteomes" id="UP000501669"/>
    </source>
</evidence>
<keyword evidence="6" id="KW-0964">Secreted</keyword>
<evidence type="ECO:0000256" key="4">
    <source>
        <dbReference type="ARBA" id="ARBA00022737"/>
    </source>
</evidence>
<keyword evidence="6" id="KW-1035">Host cytoplasm</keyword>
<comment type="similarity">
    <text evidence="6">Belongs to the LRR-containing bacterial E3 ligase family.</text>
</comment>
<keyword evidence="6" id="KW-0833">Ubl conjugation pathway</keyword>
<dbReference type="InterPro" id="IPR032675">
    <property type="entry name" value="LRR_dom_sf"/>
</dbReference>
<dbReference type="PANTHER" id="PTHR48051:SF1">
    <property type="entry name" value="RAS SUPPRESSOR PROTEIN 1"/>
    <property type="match status" value="1"/>
</dbReference>
<evidence type="ECO:0000256" key="6">
    <source>
        <dbReference type="PROSITE-ProRule" id="PRU01398"/>
    </source>
</evidence>
<keyword evidence="6" id="KW-0832">Ubl conjugation</keyword>
<evidence type="ECO:0000256" key="5">
    <source>
        <dbReference type="ARBA" id="ARBA00023026"/>
    </source>
</evidence>
<keyword evidence="3" id="KW-0433">Leucine-rich repeat</keyword>
<dbReference type="InterPro" id="IPR046673">
    <property type="entry name" value="ToxA_N"/>
</dbReference>
<dbReference type="GO" id="GO:0016567">
    <property type="term" value="P:protein ubiquitination"/>
    <property type="evidence" value="ECO:0007669"/>
    <property type="project" value="InterPro"/>
</dbReference>
<dbReference type="EC" id="2.3.2.27" evidence="2"/>
<dbReference type="Pfam" id="PF20178">
    <property type="entry name" value="ToxA_N"/>
    <property type="match status" value="1"/>
</dbReference>
<proteinExistence type="inferred from homology"/>
<accession>A0A7Z3C842</accession>
<dbReference type="EMBL" id="CP027561">
    <property type="protein sequence ID" value="QJP97328.1"/>
    <property type="molecule type" value="Genomic_DNA"/>
</dbReference>
<keyword evidence="4" id="KW-0677">Repeat</keyword>
<reference evidence="8 9" key="1">
    <citation type="submission" date="2018-03" db="EMBL/GenBank/DDBJ databases">
        <title>Complete genome sequence of Pseudomonas fluorescens sp. G7.</title>
        <authorList>
            <person name="Gao C.-H."/>
            <person name="Li Z."/>
            <person name="Cai P."/>
        </authorList>
    </citation>
    <scope>NUCLEOTIDE SEQUENCE [LARGE SCALE GENOMIC DNA]</scope>
    <source>
        <strain evidence="8 9">G7</strain>
    </source>
</reference>
<evidence type="ECO:0000313" key="8">
    <source>
        <dbReference type="EMBL" id="QJP97328.1"/>
    </source>
</evidence>
<dbReference type="GO" id="GO:0061630">
    <property type="term" value="F:ubiquitin protein ligase activity"/>
    <property type="evidence" value="ECO:0007669"/>
    <property type="project" value="UniProtKB-EC"/>
</dbReference>
<dbReference type="SUPFAM" id="SSF52058">
    <property type="entry name" value="L domain-like"/>
    <property type="match status" value="1"/>
</dbReference>
<name>A0A7Z3C842_PSEFL</name>
<dbReference type="PROSITE" id="PS52053">
    <property type="entry name" value="NEL"/>
    <property type="match status" value="1"/>
</dbReference>
<dbReference type="GO" id="GO:0005737">
    <property type="term" value="C:cytoplasm"/>
    <property type="evidence" value="ECO:0007669"/>
    <property type="project" value="TreeGrafter"/>
</dbReference>
<feature type="domain" description="NEL" evidence="7">
    <location>
        <begin position="1350"/>
        <end position="1681"/>
    </location>
</feature>
<dbReference type="PANTHER" id="PTHR48051">
    <property type="match status" value="1"/>
</dbReference>
<evidence type="ECO:0000259" key="7">
    <source>
        <dbReference type="PROSITE" id="PS52053"/>
    </source>
</evidence>
<evidence type="ECO:0000256" key="3">
    <source>
        <dbReference type="ARBA" id="ARBA00022614"/>
    </source>
</evidence>